<feature type="compositionally biased region" description="Low complexity" evidence="7">
    <location>
        <begin position="131"/>
        <end position="140"/>
    </location>
</feature>
<proteinExistence type="predicted"/>
<evidence type="ECO:0000256" key="2">
    <source>
        <dbReference type="ARBA" id="ARBA00022491"/>
    </source>
</evidence>
<evidence type="ECO:0000313" key="9">
    <source>
        <dbReference type="EMBL" id="THF98840.1"/>
    </source>
</evidence>
<dbReference type="NCBIfam" id="TIGR01568">
    <property type="entry name" value="A_thal_3678"/>
    <property type="match status" value="1"/>
</dbReference>
<dbReference type="PANTHER" id="PTHR33057">
    <property type="entry name" value="TRANSCRIPTION REPRESSOR OFP7-RELATED"/>
    <property type="match status" value="1"/>
</dbReference>
<comment type="function">
    <text evidence="6">Transcriptional repressor that regulates multiple aspects of plant growth and development.</text>
</comment>
<feature type="compositionally biased region" description="Basic and acidic residues" evidence="7">
    <location>
        <begin position="228"/>
        <end position="242"/>
    </location>
</feature>
<gene>
    <name evidence="9" type="ORF">TEA_001772</name>
</gene>
<accession>A0A4S4D8Q5</accession>
<organism evidence="9 10">
    <name type="scientific">Camellia sinensis var. sinensis</name>
    <name type="common">China tea</name>
    <dbReference type="NCBI Taxonomy" id="542762"/>
    <lineage>
        <taxon>Eukaryota</taxon>
        <taxon>Viridiplantae</taxon>
        <taxon>Streptophyta</taxon>
        <taxon>Embryophyta</taxon>
        <taxon>Tracheophyta</taxon>
        <taxon>Spermatophyta</taxon>
        <taxon>Magnoliopsida</taxon>
        <taxon>eudicotyledons</taxon>
        <taxon>Gunneridae</taxon>
        <taxon>Pentapetalae</taxon>
        <taxon>asterids</taxon>
        <taxon>Ericales</taxon>
        <taxon>Theaceae</taxon>
        <taxon>Camellia</taxon>
    </lineage>
</organism>
<feature type="region of interest" description="Disordered" evidence="7">
    <location>
        <begin position="53"/>
        <end position="90"/>
    </location>
</feature>
<evidence type="ECO:0000256" key="7">
    <source>
        <dbReference type="SAM" id="MobiDB-lite"/>
    </source>
</evidence>
<feature type="compositionally biased region" description="Low complexity" evidence="7">
    <location>
        <begin position="105"/>
        <end position="114"/>
    </location>
</feature>
<reference evidence="9 10" key="1">
    <citation type="journal article" date="2018" name="Proc. Natl. Acad. Sci. U.S.A.">
        <title>Draft genome sequence of Camellia sinensis var. sinensis provides insights into the evolution of the tea genome and tea quality.</title>
        <authorList>
            <person name="Wei C."/>
            <person name="Yang H."/>
            <person name="Wang S."/>
            <person name="Zhao J."/>
            <person name="Liu C."/>
            <person name="Gao L."/>
            <person name="Xia E."/>
            <person name="Lu Y."/>
            <person name="Tai Y."/>
            <person name="She G."/>
            <person name="Sun J."/>
            <person name="Cao H."/>
            <person name="Tong W."/>
            <person name="Gao Q."/>
            <person name="Li Y."/>
            <person name="Deng W."/>
            <person name="Jiang X."/>
            <person name="Wang W."/>
            <person name="Chen Q."/>
            <person name="Zhang S."/>
            <person name="Li H."/>
            <person name="Wu J."/>
            <person name="Wang P."/>
            <person name="Li P."/>
            <person name="Shi C."/>
            <person name="Zheng F."/>
            <person name="Jian J."/>
            <person name="Huang B."/>
            <person name="Shan D."/>
            <person name="Shi M."/>
            <person name="Fang C."/>
            <person name="Yue Y."/>
            <person name="Li F."/>
            <person name="Li D."/>
            <person name="Wei S."/>
            <person name="Han B."/>
            <person name="Jiang C."/>
            <person name="Yin Y."/>
            <person name="Xia T."/>
            <person name="Zhang Z."/>
            <person name="Bennetzen J.L."/>
            <person name="Zhao S."/>
            <person name="Wan X."/>
        </authorList>
    </citation>
    <scope>NUCLEOTIDE SEQUENCE [LARGE SCALE GENOMIC DNA]</scope>
    <source>
        <strain evidence="10">cv. Shuchazao</strain>
        <tissue evidence="9">Leaf</tissue>
    </source>
</reference>
<keyword evidence="4 6" id="KW-0804">Transcription</keyword>
<evidence type="ECO:0000256" key="1">
    <source>
        <dbReference type="ARBA" id="ARBA00004123"/>
    </source>
</evidence>
<feature type="region of interest" description="Disordered" evidence="7">
    <location>
        <begin position="102"/>
        <end position="252"/>
    </location>
</feature>
<feature type="domain" description="OVATE" evidence="8">
    <location>
        <begin position="260"/>
        <end position="319"/>
    </location>
</feature>
<evidence type="ECO:0000256" key="3">
    <source>
        <dbReference type="ARBA" id="ARBA00023015"/>
    </source>
</evidence>
<dbReference type="EMBL" id="SDRB02012136">
    <property type="protein sequence ID" value="THF98840.1"/>
    <property type="molecule type" value="Genomic_DNA"/>
</dbReference>
<feature type="compositionally biased region" description="Basic and acidic residues" evidence="7">
    <location>
        <begin position="164"/>
        <end position="173"/>
    </location>
</feature>
<dbReference type="GO" id="GO:0005634">
    <property type="term" value="C:nucleus"/>
    <property type="evidence" value="ECO:0007669"/>
    <property type="project" value="UniProtKB-SubCell"/>
</dbReference>
<sequence>MENQITRRVSRLFPSPFGSCRYGTVSEVAGATIIISRTPSNAHPIEPVSLMTKPKSSAIPKNAKNETTKVVPEPKKSNSGTEATIPSLNSCKTTMAKQSLIVKNSSSSNGAMFSSEEEEEEEEIDGESDKFFSLSSNSSDSSRRKTSKSRLNKPKTRRRRGKSRSPEMGRSKIEVLSTNRVGFCSETDENNSKSRRKTAITGPKTGPESEVEDRIECFFADSGRTRRKTGESSRRRSGERRWPVVVGGGGGSKVEESYAVVKDSSNPYGDFRESMVEMIVEKSIYGAEDLEKLLQCFLSLNSSYHHSVILNVFSEICEALVTH</sequence>
<evidence type="ECO:0000256" key="5">
    <source>
        <dbReference type="ARBA" id="ARBA00023242"/>
    </source>
</evidence>
<dbReference type="GO" id="GO:0045892">
    <property type="term" value="P:negative regulation of DNA-templated transcription"/>
    <property type="evidence" value="ECO:0007669"/>
    <property type="project" value="UniProtKB-UniRule"/>
</dbReference>
<comment type="subcellular location">
    <subcellularLocation>
        <location evidence="1 6">Nucleus</location>
    </subcellularLocation>
</comment>
<dbReference type="PROSITE" id="PS51754">
    <property type="entry name" value="OVATE"/>
    <property type="match status" value="1"/>
</dbReference>
<evidence type="ECO:0000313" key="10">
    <source>
        <dbReference type="Proteomes" id="UP000306102"/>
    </source>
</evidence>
<dbReference type="InterPro" id="IPR006458">
    <property type="entry name" value="Ovate_C"/>
</dbReference>
<comment type="caution">
    <text evidence="9">The sequence shown here is derived from an EMBL/GenBank/DDBJ whole genome shotgun (WGS) entry which is preliminary data.</text>
</comment>
<evidence type="ECO:0000259" key="8">
    <source>
        <dbReference type="PROSITE" id="PS51754"/>
    </source>
</evidence>
<evidence type="ECO:0000256" key="6">
    <source>
        <dbReference type="RuleBase" id="RU367028"/>
    </source>
</evidence>
<dbReference type="Pfam" id="PF04844">
    <property type="entry name" value="Ovate"/>
    <property type="match status" value="1"/>
</dbReference>
<keyword evidence="10" id="KW-1185">Reference proteome</keyword>
<feature type="compositionally biased region" description="Basic and acidic residues" evidence="7">
    <location>
        <begin position="63"/>
        <end position="76"/>
    </location>
</feature>
<dbReference type="PANTHER" id="PTHR33057:SF17">
    <property type="entry name" value="TRANSCRIPTION REPRESSOR OFP8"/>
    <property type="match status" value="1"/>
</dbReference>
<keyword evidence="2 6" id="KW-0678">Repressor</keyword>
<keyword evidence="3 6" id="KW-0805">Transcription regulation</keyword>
<feature type="compositionally biased region" description="Polar residues" evidence="7">
    <location>
        <begin position="77"/>
        <end position="90"/>
    </location>
</feature>
<protein>
    <recommendedName>
        <fullName evidence="6">Transcription repressor</fullName>
    </recommendedName>
    <alternativeName>
        <fullName evidence="6">Ovate family protein</fullName>
    </alternativeName>
</protein>
<dbReference type="Proteomes" id="UP000306102">
    <property type="component" value="Unassembled WGS sequence"/>
</dbReference>
<name>A0A4S4D8Q5_CAMSN</name>
<dbReference type="AlphaFoldDB" id="A0A4S4D8Q5"/>
<feature type="compositionally biased region" description="Basic residues" evidence="7">
    <location>
        <begin position="144"/>
        <end position="163"/>
    </location>
</feature>
<dbReference type="InterPro" id="IPR038933">
    <property type="entry name" value="Ovate"/>
</dbReference>
<keyword evidence="5 6" id="KW-0539">Nucleus</keyword>
<dbReference type="STRING" id="542762.A0A4S4D8Q5"/>
<feature type="compositionally biased region" description="Acidic residues" evidence="7">
    <location>
        <begin position="115"/>
        <end position="126"/>
    </location>
</feature>
<evidence type="ECO:0000256" key="4">
    <source>
        <dbReference type="ARBA" id="ARBA00023163"/>
    </source>
</evidence>